<name>A0A8H5Y7P2_9HYPO</name>
<dbReference type="Proteomes" id="UP000544331">
    <property type="component" value="Unassembled WGS sequence"/>
</dbReference>
<keyword evidence="2" id="KW-1185">Reference proteome</keyword>
<reference evidence="1 2" key="1">
    <citation type="submission" date="2020-05" db="EMBL/GenBank/DDBJ databases">
        <title>Identification and distribution of gene clusters putatively required for synthesis of sphingolipid metabolism inhibitors in phylogenetically diverse species of the filamentous fungus Fusarium.</title>
        <authorList>
            <person name="Kim H.-S."/>
            <person name="Busman M."/>
            <person name="Brown D.W."/>
            <person name="Divon H."/>
            <person name="Uhlig S."/>
            <person name="Proctor R.H."/>
        </authorList>
    </citation>
    <scope>NUCLEOTIDE SEQUENCE [LARGE SCALE GENOMIC DNA]</scope>
    <source>
        <strain evidence="1 2">NRRL 66235</strain>
    </source>
</reference>
<organism evidence="1 2">
    <name type="scientific">Fusarium mundagurra</name>
    <dbReference type="NCBI Taxonomy" id="1567541"/>
    <lineage>
        <taxon>Eukaryota</taxon>
        <taxon>Fungi</taxon>
        <taxon>Dikarya</taxon>
        <taxon>Ascomycota</taxon>
        <taxon>Pezizomycotina</taxon>
        <taxon>Sordariomycetes</taxon>
        <taxon>Hypocreomycetidae</taxon>
        <taxon>Hypocreales</taxon>
        <taxon>Nectriaceae</taxon>
        <taxon>Fusarium</taxon>
        <taxon>Fusarium fujikuroi species complex</taxon>
    </lineage>
</organism>
<comment type="caution">
    <text evidence="1">The sequence shown here is derived from an EMBL/GenBank/DDBJ whole genome shotgun (WGS) entry which is preliminary data.</text>
</comment>
<dbReference type="AlphaFoldDB" id="A0A8H5Y7P2"/>
<sequence length="737" mass="83195">MGDPLSIASGVAGLVSLGLTVCDGLHTYFSAIKDRKDDLAIVTQNLALFKFHIFAVQSSASKLGHRHSPAIDGLQLSLINCEMQLKCLESLLNELMPAENPSLAKEIWRRQKMIARYPFDRKKLVQLEEYLSRANITLSSFIQALNLLDFISPKVEPSNLQVVPSGEEDVTASSSNSIVLHQTVMGAETKSCSPKNKRAFEDLTDSHYTPRYLQNAKIERTLCKKLADMNCTCGASKSQTSNRPASRTYRFWGGLTVSRQGDPCNIVKSSPAFKLFDKYSQRYNEILDPYANENGLDHLAESLITGLRVIYGSGKASPLDVDQDDVGFSELFLAVITKDHRRLQAILAEDSKILNISQTDLYGRNILHASCNWPDGLKLLLQRQDALPLMEMAPEAFSSLSPLDYALFYSKIYCKAPDQWTECDDCTCYVAVKLLLEANCKVTITYKRSESLASCSLKARRLFFKHLKDRRQRLRNLALSILPENVLCQYGVVTSPLPDKTAVLLWSELRQAQDQQDRQVWLPHSLDPCNDGPSITPGSLFEFPHHLQVAELAVDYGFAPRDENGVETLLSGTNILPHYLSMRSEAFMEYLDWLLQYDLNLELSLEPFQFSILHRLATSIGNLISFSSSGAQASVLTQWDDSMGNEDWKEILDEDRELINQLEALDEKFADVFDRQNVSIAEFLQGYWLTTMEEVLGELNRPLTDYNRYELQEAGVMLGEDDKHCFECCIKYTKDEP</sequence>
<gene>
    <name evidence="1" type="ORF">FMUND_11223</name>
</gene>
<evidence type="ECO:0008006" key="3">
    <source>
        <dbReference type="Google" id="ProtNLM"/>
    </source>
</evidence>
<protein>
    <recommendedName>
        <fullName evidence="3">Fungal N-terminal domain-containing protein</fullName>
    </recommendedName>
</protein>
<evidence type="ECO:0000313" key="2">
    <source>
        <dbReference type="Proteomes" id="UP000544331"/>
    </source>
</evidence>
<dbReference type="OrthoDB" id="1577640at2759"/>
<dbReference type="EMBL" id="JAAOAN010000432">
    <property type="protein sequence ID" value="KAF5707169.1"/>
    <property type="molecule type" value="Genomic_DNA"/>
</dbReference>
<accession>A0A8H5Y7P2</accession>
<proteinExistence type="predicted"/>
<evidence type="ECO:0000313" key="1">
    <source>
        <dbReference type="EMBL" id="KAF5707169.1"/>
    </source>
</evidence>